<dbReference type="InterPro" id="IPR045518">
    <property type="entry name" value="2EXR"/>
</dbReference>
<reference evidence="2" key="2">
    <citation type="submission" date="2020-11" db="EMBL/GenBank/DDBJ databases">
        <title>Whole genome sequencing of Colletotrichum sp.</title>
        <authorList>
            <person name="Li H."/>
        </authorList>
    </citation>
    <scope>NUCLEOTIDE SEQUENCE</scope>
    <source>
        <strain evidence="2">CkLH20</strain>
    </source>
</reference>
<evidence type="ECO:0000313" key="2">
    <source>
        <dbReference type="EMBL" id="KAF9871594.1"/>
    </source>
</evidence>
<dbReference type="RefSeq" id="XP_038741055.1">
    <property type="nucleotide sequence ID" value="XM_038893719.1"/>
</dbReference>
<organism evidence="2 3">
    <name type="scientific">Colletotrichum karsti</name>
    <dbReference type="NCBI Taxonomy" id="1095194"/>
    <lineage>
        <taxon>Eukaryota</taxon>
        <taxon>Fungi</taxon>
        <taxon>Dikarya</taxon>
        <taxon>Ascomycota</taxon>
        <taxon>Pezizomycotina</taxon>
        <taxon>Sordariomycetes</taxon>
        <taxon>Hypocreomycetidae</taxon>
        <taxon>Glomerellales</taxon>
        <taxon>Glomerellaceae</taxon>
        <taxon>Colletotrichum</taxon>
        <taxon>Colletotrichum boninense species complex</taxon>
    </lineage>
</organism>
<evidence type="ECO:0000313" key="3">
    <source>
        <dbReference type="Proteomes" id="UP000781932"/>
    </source>
</evidence>
<dbReference type="PANTHER" id="PTHR35910">
    <property type="entry name" value="2EXR DOMAIN-CONTAINING PROTEIN"/>
    <property type="match status" value="1"/>
</dbReference>
<feature type="domain" description="2EXR" evidence="1">
    <location>
        <begin position="16"/>
        <end position="98"/>
    </location>
</feature>
<evidence type="ECO:0000259" key="1">
    <source>
        <dbReference type="Pfam" id="PF20150"/>
    </source>
</evidence>
<dbReference type="OrthoDB" id="3513892at2759"/>
<keyword evidence="3" id="KW-1185">Reference proteome</keyword>
<proteinExistence type="predicted"/>
<protein>
    <recommendedName>
        <fullName evidence="1">2EXR domain-containing protein</fullName>
    </recommendedName>
</protein>
<dbReference type="Proteomes" id="UP000781932">
    <property type="component" value="Unassembled WGS sequence"/>
</dbReference>
<sequence>MASTTETQPQNLDLSAFRRLPAEIRLQIWRSTLEPDLVAVFPLRDLLSRRRRTPVISRVNRESRHEFLRLHVRFGTKTRVDQEGFVDSVYLNPRVDSIVLGSCNKPGVASAGPLVHAPVLKEKDAGMVREVRLHQANFVGTPGRGVWVPLSFETEPWMSAGDDGVVSVMLERPRRFPNLETVWVASVYETKTAWEGADYQGVVGIRGASFRCLLDRGEVYVAPISQGEFEEGVRTFRDGTDPEYVSVVKVGIERGEVEDLKLKGWERVVPAADGVGGAGAMMWNVVCGYITRRLS</sequence>
<dbReference type="AlphaFoldDB" id="A0A9P6HW63"/>
<dbReference type="Pfam" id="PF20150">
    <property type="entry name" value="2EXR"/>
    <property type="match status" value="1"/>
</dbReference>
<gene>
    <name evidence="2" type="ORF">CkaCkLH20_11005</name>
</gene>
<reference evidence="2" key="1">
    <citation type="submission" date="2020-03" db="EMBL/GenBank/DDBJ databases">
        <authorList>
            <person name="He L."/>
        </authorList>
    </citation>
    <scope>NUCLEOTIDE SEQUENCE</scope>
    <source>
        <strain evidence="2">CkLH20</strain>
    </source>
</reference>
<comment type="caution">
    <text evidence="2">The sequence shown here is derived from an EMBL/GenBank/DDBJ whole genome shotgun (WGS) entry which is preliminary data.</text>
</comment>
<name>A0A9P6HW63_9PEZI</name>
<dbReference type="EMBL" id="JAATWM020000044">
    <property type="protein sequence ID" value="KAF9871594.1"/>
    <property type="molecule type" value="Genomic_DNA"/>
</dbReference>
<dbReference type="GeneID" id="62166793"/>
<accession>A0A9P6HW63</accession>
<dbReference type="PANTHER" id="PTHR35910:SF6">
    <property type="entry name" value="2EXR DOMAIN-CONTAINING PROTEIN"/>
    <property type="match status" value="1"/>
</dbReference>